<sequence length="170" mass="18671">MAREHPELHEFLSGLRPGEVLSGTVAAVENFGVFVRLDKGPAHPVFPGVGFVTWPEVTWRHVDDLSEAVRTGERITGEFLQYDTWNMEARLSLRALQPDPFQAFADITTNGQELHGPVTKVVPFGVFVQIADGVEGLVPDVDLAVGDEVSVVVTEIDRERRRVVLASGRG</sequence>
<dbReference type="InterPro" id="IPR003029">
    <property type="entry name" value="S1_domain"/>
</dbReference>
<reference evidence="6" key="1">
    <citation type="submission" date="2016-10" db="EMBL/GenBank/DDBJ databases">
        <authorList>
            <person name="Varghese N."/>
            <person name="Submissions S."/>
        </authorList>
    </citation>
    <scope>NUCLEOTIDE SEQUENCE [LARGE SCALE GENOMIC DNA]</scope>
    <source>
        <strain evidence="6">CGMCC 4.578</strain>
    </source>
</reference>
<organism evidence="5 6">
    <name type="scientific">Lentzea flaviverrucosa</name>
    <dbReference type="NCBI Taxonomy" id="200379"/>
    <lineage>
        <taxon>Bacteria</taxon>
        <taxon>Bacillati</taxon>
        <taxon>Actinomycetota</taxon>
        <taxon>Actinomycetes</taxon>
        <taxon>Pseudonocardiales</taxon>
        <taxon>Pseudonocardiaceae</taxon>
        <taxon>Lentzea</taxon>
    </lineage>
</organism>
<dbReference type="PANTHER" id="PTHR10724">
    <property type="entry name" value="30S RIBOSOMAL PROTEIN S1"/>
    <property type="match status" value="1"/>
</dbReference>
<name>A0A1H9XVR2_9PSEU</name>
<accession>A0A1H9XVR2</accession>
<dbReference type="EMBL" id="FOFT01000019">
    <property type="protein sequence ID" value="SES50216.1"/>
    <property type="molecule type" value="Genomic_DNA"/>
</dbReference>
<evidence type="ECO:0000256" key="1">
    <source>
        <dbReference type="ARBA" id="ARBA00006767"/>
    </source>
</evidence>
<dbReference type="AlphaFoldDB" id="A0A1H9XVR2"/>
<evidence type="ECO:0000313" key="5">
    <source>
        <dbReference type="EMBL" id="SES50216.1"/>
    </source>
</evidence>
<dbReference type="PANTHER" id="PTHR10724:SF7">
    <property type="entry name" value="SMALL RIBOSOMAL SUBUNIT PROTEIN BS1C"/>
    <property type="match status" value="1"/>
</dbReference>
<proteinExistence type="inferred from homology"/>
<feature type="domain" description="S1 motif" evidence="4">
    <location>
        <begin position="18"/>
        <end position="94"/>
    </location>
</feature>
<dbReference type="SUPFAM" id="SSF50249">
    <property type="entry name" value="Nucleic acid-binding proteins"/>
    <property type="match status" value="2"/>
</dbReference>
<evidence type="ECO:0000259" key="4">
    <source>
        <dbReference type="PROSITE" id="PS50126"/>
    </source>
</evidence>
<gene>
    <name evidence="5" type="ORF">SAMN05216195_11973</name>
</gene>
<dbReference type="GO" id="GO:0003735">
    <property type="term" value="F:structural constituent of ribosome"/>
    <property type="evidence" value="ECO:0007669"/>
    <property type="project" value="TreeGrafter"/>
</dbReference>
<dbReference type="SMART" id="SM00316">
    <property type="entry name" value="S1"/>
    <property type="match status" value="2"/>
</dbReference>
<dbReference type="GO" id="GO:0003729">
    <property type="term" value="F:mRNA binding"/>
    <property type="evidence" value="ECO:0007669"/>
    <property type="project" value="TreeGrafter"/>
</dbReference>
<dbReference type="Proteomes" id="UP000199028">
    <property type="component" value="Unassembled WGS sequence"/>
</dbReference>
<evidence type="ECO:0000313" key="6">
    <source>
        <dbReference type="Proteomes" id="UP000199028"/>
    </source>
</evidence>
<dbReference type="InterPro" id="IPR012340">
    <property type="entry name" value="NA-bd_OB-fold"/>
</dbReference>
<dbReference type="OrthoDB" id="286090at2"/>
<keyword evidence="6" id="KW-1185">Reference proteome</keyword>
<dbReference type="Gene3D" id="2.40.50.140">
    <property type="entry name" value="Nucleic acid-binding proteins"/>
    <property type="match status" value="2"/>
</dbReference>
<feature type="domain" description="S1 motif" evidence="4">
    <location>
        <begin position="111"/>
        <end position="168"/>
    </location>
</feature>
<evidence type="ECO:0000256" key="2">
    <source>
        <dbReference type="ARBA" id="ARBA00022980"/>
    </source>
</evidence>
<dbReference type="InterPro" id="IPR050437">
    <property type="entry name" value="Ribos_protein_bS1-like"/>
</dbReference>
<comment type="similarity">
    <text evidence="1">Belongs to the bacterial ribosomal protein bS1 family.</text>
</comment>
<dbReference type="GO" id="GO:0006412">
    <property type="term" value="P:translation"/>
    <property type="evidence" value="ECO:0007669"/>
    <property type="project" value="TreeGrafter"/>
</dbReference>
<keyword evidence="2 5" id="KW-0689">Ribosomal protein</keyword>
<dbReference type="PROSITE" id="PS50126">
    <property type="entry name" value="S1"/>
    <property type="match status" value="2"/>
</dbReference>
<dbReference type="GO" id="GO:0022627">
    <property type="term" value="C:cytosolic small ribosomal subunit"/>
    <property type="evidence" value="ECO:0007669"/>
    <property type="project" value="TreeGrafter"/>
</dbReference>
<evidence type="ECO:0000256" key="3">
    <source>
        <dbReference type="ARBA" id="ARBA00023274"/>
    </source>
</evidence>
<protein>
    <submittedName>
        <fullName evidence="5">Small subunit ribosomal protein S1</fullName>
    </submittedName>
</protein>
<keyword evidence="3" id="KW-0687">Ribonucleoprotein</keyword>
<dbReference type="Pfam" id="PF00575">
    <property type="entry name" value="S1"/>
    <property type="match status" value="2"/>
</dbReference>